<evidence type="ECO:0000256" key="1">
    <source>
        <dbReference type="SAM" id="MobiDB-lite"/>
    </source>
</evidence>
<keyword evidence="2" id="KW-1133">Transmembrane helix</keyword>
<evidence type="ECO:0000256" key="2">
    <source>
        <dbReference type="SAM" id="Phobius"/>
    </source>
</evidence>
<feature type="transmembrane region" description="Helical" evidence="2">
    <location>
        <begin position="12"/>
        <end position="32"/>
    </location>
</feature>
<accession>A0ABR2V499</accession>
<feature type="compositionally biased region" description="Basic and acidic residues" evidence="1">
    <location>
        <begin position="331"/>
        <end position="341"/>
    </location>
</feature>
<keyword evidence="2" id="KW-0472">Membrane</keyword>
<evidence type="ECO:0000313" key="3">
    <source>
        <dbReference type="EMBL" id="KAK9421681.1"/>
    </source>
</evidence>
<protein>
    <recommendedName>
        <fullName evidence="5">Cytoskeleton-associated protein</fullName>
    </recommendedName>
</protein>
<keyword evidence="2" id="KW-0812">Transmembrane</keyword>
<keyword evidence="4" id="KW-1185">Reference proteome</keyword>
<proteinExistence type="predicted"/>
<dbReference type="Proteomes" id="UP001408356">
    <property type="component" value="Unassembled WGS sequence"/>
</dbReference>
<gene>
    <name evidence="3" type="ORF">SUNI508_05611</name>
</gene>
<name>A0ABR2V499_9PEZI</name>
<dbReference type="EMBL" id="JARVKF010000168">
    <property type="protein sequence ID" value="KAK9421681.1"/>
    <property type="molecule type" value="Genomic_DNA"/>
</dbReference>
<feature type="region of interest" description="Disordered" evidence="1">
    <location>
        <begin position="299"/>
        <end position="341"/>
    </location>
</feature>
<evidence type="ECO:0000313" key="4">
    <source>
        <dbReference type="Proteomes" id="UP001408356"/>
    </source>
</evidence>
<evidence type="ECO:0008006" key="5">
    <source>
        <dbReference type="Google" id="ProtNLM"/>
    </source>
</evidence>
<organism evidence="3 4">
    <name type="scientific">Seiridium unicorne</name>
    <dbReference type="NCBI Taxonomy" id="138068"/>
    <lineage>
        <taxon>Eukaryota</taxon>
        <taxon>Fungi</taxon>
        <taxon>Dikarya</taxon>
        <taxon>Ascomycota</taxon>
        <taxon>Pezizomycotina</taxon>
        <taxon>Sordariomycetes</taxon>
        <taxon>Xylariomycetidae</taxon>
        <taxon>Amphisphaeriales</taxon>
        <taxon>Sporocadaceae</taxon>
        <taxon>Seiridium</taxon>
    </lineage>
</organism>
<comment type="caution">
    <text evidence="3">The sequence shown here is derived from an EMBL/GenBank/DDBJ whole genome shotgun (WGS) entry which is preliminary data.</text>
</comment>
<reference evidence="3 4" key="1">
    <citation type="journal article" date="2024" name="J. Plant Pathol.">
        <title>Sequence and assembly of the genome of Seiridium unicorne, isolate CBS 538.82, causal agent of cypress canker disease.</title>
        <authorList>
            <person name="Scali E."/>
            <person name="Rocca G.D."/>
            <person name="Danti R."/>
            <person name="Garbelotto M."/>
            <person name="Barberini S."/>
            <person name="Baroncelli R."/>
            <person name="Emiliani G."/>
        </authorList>
    </citation>
    <scope>NUCLEOTIDE SEQUENCE [LARGE SCALE GENOMIC DNA]</scope>
    <source>
        <strain evidence="3 4">BM-138-508</strain>
    </source>
</reference>
<sequence length="341" mass="39630">MGVFSSFRDERLIFVGLGLATVSFVGMMRLLLTHYRDEAEIRPKSPKTQYITQATEDALDLNTIKSLLDHYNPTIRDTATKIVVGRAVNDIDTIHLLLRGIMQPSYDVREKYLRALTFAMEERDSNQDQLKALNSPEGYYAIVRSLEHSLGDRERNNMNDLVWDEYHLRDVNERRCIMLVQQLVHRYTTSTRQLVRAKFVEKWLAKQGWGDTDEERHTNFTTYAHRRRNRLSDVCSQLLRTKDGRKALRESKLIGKGRGSPRDGSESGGIKVILEISMQNEDENGEIQQENFQAEIVPRFMEQSDEEQRRRRRHREAIVLNDGTHSLGRGDIIEREHDSNA</sequence>